<dbReference type="Pfam" id="PF00107">
    <property type="entry name" value="ADH_zinc_N"/>
    <property type="match status" value="1"/>
</dbReference>
<evidence type="ECO:0000313" key="8">
    <source>
        <dbReference type="EMBL" id="SEO32578.1"/>
    </source>
</evidence>
<keyword evidence="2 5" id="KW-0479">Metal-binding</keyword>
<evidence type="ECO:0000256" key="4">
    <source>
        <dbReference type="ARBA" id="ARBA00023002"/>
    </source>
</evidence>
<evidence type="ECO:0000259" key="6">
    <source>
        <dbReference type="Pfam" id="PF00107"/>
    </source>
</evidence>
<evidence type="ECO:0000256" key="3">
    <source>
        <dbReference type="ARBA" id="ARBA00022833"/>
    </source>
</evidence>
<dbReference type="OrthoDB" id="5295340at2"/>
<dbReference type="PANTHER" id="PTHR42813">
    <property type="entry name" value="ZINC-TYPE ALCOHOL DEHYDROGENASE-LIKE"/>
    <property type="match status" value="1"/>
</dbReference>
<protein>
    <submittedName>
        <fullName evidence="8">Threonine dehydrogenase</fullName>
    </submittedName>
</protein>
<dbReference type="InterPro" id="IPR013154">
    <property type="entry name" value="ADH-like_N"/>
</dbReference>
<dbReference type="InterPro" id="IPR002328">
    <property type="entry name" value="ADH_Zn_CS"/>
</dbReference>
<evidence type="ECO:0000256" key="2">
    <source>
        <dbReference type="ARBA" id="ARBA00022723"/>
    </source>
</evidence>
<accession>A0A1H8NTB0</accession>
<keyword evidence="9" id="KW-1185">Reference proteome</keyword>
<comment type="cofactor">
    <cofactor evidence="1 5">
        <name>Zn(2+)</name>
        <dbReference type="ChEBI" id="CHEBI:29105"/>
    </cofactor>
</comment>
<dbReference type="InterPro" id="IPR013149">
    <property type="entry name" value="ADH-like_C"/>
</dbReference>
<dbReference type="STRING" id="34002.SAMN04489859_10697"/>
<name>A0A1H8NTB0_9RHOB</name>
<dbReference type="SUPFAM" id="SSF51735">
    <property type="entry name" value="NAD(P)-binding Rossmann-fold domains"/>
    <property type="match status" value="1"/>
</dbReference>
<keyword evidence="3 5" id="KW-0862">Zinc</keyword>
<dbReference type="GO" id="GO:0008270">
    <property type="term" value="F:zinc ion binding"/>
    <property type="evidence" value="ECO:0007669"/>
    <property type="project" value="InterPro"/>
</dbReference>
<feature type="domain" description="Alcohol dehydrogenase-like C-terminal" evidence="6">
    <location>
        <begin position="197"/>
        <end position="264"/>
    </location>
</feature>
<gene>
    <name evidence="8" type="ORF">SAMN04489859_10697</name>
</gene>
<dbReference type="GO" id="GO:0016491">
    <property type="term" value="F:oxidoreductase activity"/>
    <property type="evidence" value="ECO:0007669"/>
    <property type="project" value="UniProtKB-KW"/>
</dbReference>
<dbReference type="Pfam" id="PF08240">
    <property type="entry name" value="ADH_N"/>
    <property type="match status" value="1"/>
</dbReference>
<dbReference type="Proteomes" id="UP000199054">
    <property type="component" value="Unassembled WGS sequence"/>
</dbReference>
<dbReference type="AlphaFoldDB" id="A0A1H8NTB0"/>
<sequence>MRALTWHGKHDVRVDTVPDPEIINPRDAVIEVTATAICGSDLHLYDGVIPGLRAGDILGHEFMGRVVESGPKSTLKKGDRVVVPFTISCGACFFCRQGLFSGCDNSNPVETQEASELLYGHAMSGLFGYSHLTGGYPGGQAEYVRVPFSDVGPIVIPDGVPDEQVLFLSDILPTGWMAAGNCDIGDGDTVAVWGCGPVGLFAIQSALLMGAGQVIAIDHYPGRLDLARRLGARVIDYRQTHVLEALTEMTGGIGPDAVIDAVGMESHGFAPDNLLDAMKQKVGVGADRAHALRMALTAVRKGGRVSVPGGYGGMADKFPLGALMQKGLQIRTGQTHVQKYIRQLLHRILEGEIDTTFLISHRLALEDAPTGYQNFHGRQNEWTKVVMTPGTVRN</sequence>
<dbReference type="PANTHER" id="PTHR42813:SF2">
    <property type="entry name" value="DEHYDROGENASE, ZINC-CONTAINING, PUTATIVE (AFU_ORTHOLOGUE AFUA_2G02810)-RELATED"/>
    <property type="match status" value="1"/>
</dbReference>
<dbReference type="SUPFAM" id="SSF50129">
    <property type="entry name" value="GroES-like"/>
    <property type="match status" value="1"/>
</dbReference>
<dbReference type="InterPro" id="IPR011032">
    <property type="entry name" value="GroES-like_sf"/>
</dbReference>
<dbReference type="CDD" id="cd08283">
    <property type="entry name" value="FDH_like_1"/>
    <property type="match status" value="1"/>
</dbReference>
<reference evidence="8 9" key="1">
    <citation type="submission" date="2016-10" db="EMBL/GenBank/DDBJ databases">
        <authorList>
            <person name="de Groot N.N."/>
        </authorList>
    </citation>
    <scope>NUCLEOTIDE SEQUENCE [LARGE SCALE GENOMIC DNA]</scope>
    <source>
        <strain evidence="8 9">DSM 8512</strain>
    </source>
</reference>
<feature type="domain" description="Alcohol dehydrogenase-like N-terminal" evidence="7">
    <location>
        <begin position="25"/>
        <end position="153"/>
    </location>
</feature>
<evidence type="ECO:0000259" key="7">
    <source>
        <dbReference type="Pfam" id="PF08240"/>
    </source>
</evidence>
<comment type="similarity">
    <text evidence="5">Belongs to the zinc-containing alcohol dehydrogenase family.</text>
</comment>
<evidence type="ECO:0000256" key="1">
    <source>
        <dbReference type="ARBA" id="ARBA00001947"/>
    </source>
</evidence>
<proteinExistence type="inferred from homology"/>
<dbReference type="Gene3D" id="3.40.50.720">
    <property type="entry name" value="NAD(P)-binding Rossmann-like Domain"/>
    <property type="match status" value="1"/>
</dbReference>
<organism evidence="8 9">
    <name type="scientific">Paracoccus alcaliphilus</name>
    <dbReference type="NCBI Taxonomy" id="34002"/>
    <lineage>
        <taxon>Bacteria</taxon>
        <taxon>Pseudomonadati</taxon>
        <taxon>Pseudomonadota</taxon>
        <taxon>Alphaproteobacteria</taxon>
        <taxon>Rhodobacterales</taxon>
        <taxon>Paracoccaceae</taxon>
        <taxon>Paracoccus</taxon>
    </lineage>
</organism>
<evidence type="ECO:0000256" key="5">
    <source>
        <dbReference type="RuleBase" id="RU361277"/>
    </source>
</evidence>
<keyword evidence="4" id="KW-0560">Oxidoreductase</keyword>
<dbReference type="InterPro" id="IPR036291">
    <property type="entry name" value="NAD(P)-bd_dom_sf"/>
</dbReference>
<dbReference type="Gene3D" id="3.90.180.10">
    <property type="entry name" value="Medium-chain alcohol dehydrogenases, catalytic domain"/>
    <property type="match status" value="1"/>
</dbReference>
<dbReference type="EMBL" id="FODE01000069">
    <property type="protein sequence ID" value="SEO32578.1"/>
    <property type="molecule type" value="Genomic_DNA"/>
</dbReference>
<evidence type="ECO:0000313" key="9">
    <source>
        <dbReference type="Proteomes" id="UP000199054"/>
    </source>
</evidence>
<dbReference type="PROSITE" id="PS00059">
    <property type="entry name" value="ADH_ZINC"/>
    <property type="match status" value="1"/>
</dbReference>
<dbReference type="RefSeq" id="WP_090617692.1">
    <property type="nucleotide sequence ID" value="NZ_CP067124.1"/>
</dbReference>